<organism evidence="10 11">
    <name type="scientific">Smittium megazygosporum</name>
    <dbReference type="NCBI Taxonomy" id="133381"/>
    <lineage>
        <taxon>Eukaryota</taxon>
        <taxon>Fungi</taxon>
        <taxon>Fungi incertae sedis</taxon>
        <taxon>Zoopagomycota</taxon>
        <taxon>Kickxellomycotina</taxon>
        <taxon>Harpellomycetes</taxon>
        <taxon>Harpellales</taxon>
        <taxon>Legeriomycetaceae</taxon>
        <taxon>Smittium</taxon>
    </lineage>
</organism>
<dbReference type="OrthoDB" id="8118055at2759"/>
<dbReference type="Gene3D" id="3.50.30.30">
    <property type="match status" value="1"/>
</dbReference>
<feature type="active site" evidence="5">
    <location>
        <position position="285"/>
    </location>
</feature>
<comment type="cofactor">
    <cofactor evidence="6">
        <name>Ca(2+)</name>
        <dbReference type="ChEBI" id="CHEBI:29108"/>
    </cofactor>
</comment>
<evidence type="ECO:0000256" key="8">
    <source>
        <dbReference type="SAM" id="SignalP"/>
    </source>
</evidence>
<dbReference type="PRINTS" id="PR00747">
    <property type="entry name" value="GLYHDRLASE47"/>
</dbReference>
<dbReference type="InterPro" id="IPR003137">
    <property type="entry name" value="PA_domain"/>
</dbReference>
<feature type="non-terminal residue" evidence="10">
    <location>
        <position position="1022"/>
    </location>
</feature>
<keyword evidence="3" id="KW-0256">Endoplasmic reticulum</keyword>
<comment type="similarity">
    <text evidence="2 7">Belongs to the glycosyl hydrolase 47 family.</text>
</comment>
<dbReference type="SUPFAM" id="SSF52025">
    <property type="entry name" value="PA domain"/>
    <property type="match status" value="1"/>
</dbReference>
<evidence type="ECO:0000256" key="5">
    <source>
        <dbReference type="PIRSR" id="PIRSR601382-1"/>
    </source>
</evidence>
<feature type="chain" id="PRO_5015774001" description="alpha-1,2-Mannosidase" evidence="8">
    <location>
        <begin position="23"/>
        <end position="1022"/>
    </location>
</feature>
<dbReference type="InterPro" id="IPR001382">
    <property type="entry name" value="Glyco_hydro_47"/>
</dbReference>
<sequence length="1022" mass="116040">MKCFGRFATLFLGIQLLSSAYAYISKSKRAKLKDVVKEAFYHGYNSYMNFGFPFDEVMPHSCVGRGRNRTSYTHLGENDVLGDFCLTLIESLDTLAILKDKVLFAKAIQDTIKYVPNFDLDSYVQVFETNIRILGGLLSAHIIATDHNDVLGMNLVDPSSEILDSNGNPWVYKGELLGLARELGWRLLPAFENSPSGIPYPRVNLRYGASYKTTPETCTAGAGTLILEFATLSRLTNETVFEDVAKLAIEQLWFSRSRLDLIGNTINLLTENWEESTSGISAGIDSFYEYLFKGGTYLNDPDLLEIFDVAYQALLYHSRSTYGGYVFANVNMYSSLLSSWWVDSLSAYFPGLMAQLGDVKGAERSYMIYYHLWRRYRAMPERFSLDVKNTQISFYPLRPEFAESTYFLYLATKDPFYLEVGEMIINDINSCMRAKCGFGALRDMFKREIDDRMESFLLSETFKYLYLLFDEDNPLNKGDRNSVFTTEAHYFPPLSSPKDSPYQYPANASFKSKQFLNFESPPKSISKNSMHFPRIKAKLEAPRPERFSQSESDAVRNSHIIGTVNTTTSYGEYKKIKSKTLLDICPKSILSTYSNQGGFFRILYEKNIVDQFEELNPSTSLHSLMNVPSSVDYAPTLPLRQDFEFVGLLVWPFDLTKKGYVLDTNQIVLGGTIPDSETNALQIGIEWNLKCSATDVLDVPPLYVKTSFEKQKGYSNKEDSWPGTKQLDIIRTQSDVAKDRDHLTLSFLHYLTSPYMKKPYLQGYSETTHHMYMQRVRKDVDLLPFPVYKELRSLGAITEEMDEFSDDSETNNFFSKSDSPILLLSNGHRTVYSDLVHIKTSVEVAVDIRDIKGGRLKESSDQHKNDYKAKDSKQKNRAAFVNYRIYKLSLGRVASFSHKSYVEKYSEFRSPNQIVVVGLVVGSGSSNFGCERFTPLEGYAISGKILLIKRGGGCTFEDKARNAERAGAIAVFISMSNPAVDFSKYANETNHDGISGKEKFELDNKEYTEKALEDLWKYGGLT</sequence>
<evidence type="ECO:0000256" key="4">
    <source>
        <dbReference type="ARBA" id="ARBA00023180"/>
    </source>
</evidence>
<accession>A0A2T9ZA43</accession>
<dbReference type="Pfam" id="PF02225">
    <property type="entry name" value="PA"/>
    <property type="match status" value="1"/>
</dbReference>
<keyword evidence="6" id="KW-0106">Calcium</keyword>
<evidence type="ECO:0000256" key="2">
    <source>
        <dbReference type="ARBA" id="ARBA00007658"/>
    </source>
</evidence>
<comment type="subcellular location">
    <subcellularLocation>
        <location evidence="1">Endoplasmic reticulum</location>
    </subcellularLocation>
</comment>
<evidence type="ECO:0000313" key="10">
    <source>
        <dbReference type="EMBL" id="PVV01458.1"/>
    </source>
</evidence>
<feature type="active site" evidence="5">
    <location>
        <position position="400"/>
    </location>
</feature>
<dbReference type="PANTHER" id="PTHR45679">
    <property type="entry name" value="ER DEGRADATION-ENHANCING ALPHA-MANNOSIDASE-LIKE PROTEIN 2"/>
    <property type="match status" value="1"/>
</dbReference>
<dbReference type="AlphaFoldDB" id="A0A2T9ZA43"/>
<keyword evidence="4" id="KW-0325">Glycoprotein</keyword>
<dbReference type="GO" id="GO:0044322">
    <property type="term" value="C:endoplasmic reticulum quality control compartment"/>
    <property type="evidence" value="ECO:0007669"/>
    <property type="project" value="GOC"/>
</dbReference>
<feature type="binding site" evidence="6">
    <location>
        <position position="486"/>
    </location>
    <ligand>
        <name>Ca(2+)</name>
        <dbReference type="ChEBI" id="CHEBI:29108"/>
    </ligand>
</feature>
<dbReference type="STRING" id="133381.A0A2T9ZA43"/>
<dbReference type="InterPro" id="IPR012341">
    <property type="entry name" value="6hp_glycosidase-like_sf"/>
</dbReference>
<feature type="active site" description="Proton donor" evidence="5">
    <location>
        <position position="381"/>
    </location>
</feature>
<dbReference type="SUPFAM" id="SSF48225">
    <property type="entry name" value="Seven-hairpin glycosidases"/>
    <property type="match status" value="1"/>
</dbReference>
<keyword evidence="8" id="KW-0732">Signal</keyword>
<evidence type="ECO:0000256" key="7">
    <source>
        <dbReference type="RuleBase" id="RU361193"/>
    </source>
</evidence>
<protein>
    <recommendedName>
        <fullName evidence="7">alpha-1,2-Mannosidase</fullName>
        <ecNumber evidence="7">3.2.1.-</ecNumber>
    </recommendedName>
</protein>
<comment type="caution">
    <text evidence="10">The sequence shown here is derived from an EMBL/GenBank/DDBJ whole genome shotgun (WGS) entry which is preliminary data.</text>
</comment>
<keyword evidence="6" id="KW-0479">Metal-binding</keyword>
<dbReference type="GO" id="GO:0004571">
    <property type="term" value="F:mannosyl-oligosaccharide 1,2-alpha-mannosidase activity"/>
    <property type="evidence" value="ECO:0007669"/>
    <property type="project" value="InterPro"/>
</dbReference>
<reference evidence="10 11" key="1">
    <citation type="journal article" date="2018" name="MBio">
        <title>Comparative Genomics Reveals the Core Gene Toolbox for the Fungus-Insect Symbiosis.</title>
        <authorList>
            <person name="Wang Y."/>
            <person name="Stata M."/>
            <person name="Wang W."/>
            <person name="Stajich J.E."/>
            <person name="White M.M."/>
            <person name="Moncalvo J.M."/>
        </authorList>
    </citation>
    <scope>NUCLEOTIDE SEQUENCE [LARGE SCALE GENOMIC DNA]</scope>
    <source>
        <strain evidence="10 11">SC-DP-2</strain>
    </source>
</reference>
<dbReference type="EC" id="3.2.1.-" evidence="7"/>
<dbReference type="InterPro" id="IPR044674">
    <property type="entry name" value="EDEM1/2/3"/>
</dbReference>
<dbReference type="InterPro" id="IPR046450">
    <property type="entry name" value="PA_dom_sf"/>
</dbReference>
<keyword evidence="11" id="KW-1185">Reference proteome</keyword>
<evidence type="ECO:0000256" key="3">
    <source>
        <dbReference type="ARBA" id="ARBA00022824"/>
    </source>
</evidence>
<dbReference type="GO" id="GO:0005509">
    <property type="term" value="F:calcium ion binding"/>
    <property type="evidence" value="ECO:0007669"/>
    <property type="project" value="InterPro"/>
</dbReference>
<dbReference type="Gene3D" id="1.50.10.10">
    <property type="match status" value="1"/>
</dbReference>
<dbReference type="Pfam" id="PF01532">
    <property type="entry name" value="Glyco_hydro_47"/>
    <property type="match status" value="1"/>
</dbReference>
<evidence type="ECO:0000256" key="1">
    <source>
        <dbReference type="ARBA" id="ARBA00004240"/>
    </source>
</evidence>
<feature type="signal peptide" evidence="8">
    <location>
        <begin position="1"/>
        <end position="22"/>
    </location>
</feature>
<evidence type="ECO:0000256" key="6">
    <source>
        <dbReference type="PIRSR" id="PIRSR601382-2"/>
    </source>
</evidence>
<keyword evidence="7" id="KW-0378">Hydrolase</keyword>
<dbReference type="EMBL" id="MBFS01001061">
    <property type="protein sequence ID" value="PVV01458.1"/>
    <property type="molecule type" value="Genomic_DNA"/>
</dbReference>
<dbReference type="InterPro" id="IPR036026">
    <property type="entry name" value="Seven-hairpin_glycosidases"/>
</dbReference>
<proteinExistence type="inferred from homology"/>
<feature type="domain" description="PA" evidence="9">
    <location>
        <begin position="920"/>
        <end position="983"/>
    </location>
</feature>
<evidence type="ECO:0000313" key="11">
    <source>
        <dbReference type="Proteomes" id="UP000245609"/>
    </source>
</evidence>
<evidence type="ECO:0000259" key="9">
    <source>
        <dbReference type="Pfam" id="PF02225"/>
    </source>
</evidence>
<dbReference type="GO" id="GO:0036503">
    <property type="term" value="P:ERAD pathway"/>
    <property type="evidence" value="ECO:0007669"/>
    <property type="project" value="UniProtKB-ARBA"/>
</dbReference>
<dbReference type="GO" id="GO:0016020">
    <property type="term" value="C:membrane"/>
    <property type="evidence" value="ECO:0007669"/>
    <property type="project" value="InterPro"/>
</dbReference>
<dbReference type="Proteomes" id="UP000245609">
    <property type="component" value="Unassembled WGS sequence"/>
</dbReference>
<feature type="active site" description="Proton donor" evidence="5">
    <location>
        <position position="128"/>
    </location>
</feature>
<dbReference type="PANTHER" id="PTHR45679:SF5">
    <property type="entry name" value="ER DEGRADATION-ENHANCING ALPHA-MANNOSIDASE-LIKE PROTEIN 1"/>
    <property type="match status" value="1"/>
</dbReference>
<dbReference type="GO" id="GO:0005975">
    <property type="term" value="P:carbohydrate metabolic process"/>
    <property type="evidence" value="ECO:0007669"/>
    <property type="project" value="InterPro"/>
</dbReference>
<name>A0A2T9ZA43_9FUNG</name>
<gene>
    <name evidence="10" type="ORF">BB560_004122</name>
</gene>
<dbReference type="GO" id="GO:1904380">
    <property type="term" value="P:endoplasmic reticulum mannose trimming"/>
    <property type="evidence" value="ECO:0007669"/>
    <property type="project" value="InterPro"/>
</dbReference>
<keyword evidence="7" id="KW-0326">Glycosidase</keyword>
<dbReference type="CDD" id="cd00538">
    <property type="entry name" value="PA"/>
    <property type="match status" value="1"/>
</dbReference>